<accession>A0A0L0CR20</accession>
<dbReference type="EMBL" id="JRES01000032">
    <property type="protein sequence ID" value="KNC34798.1"/>
    <property type="molecule type" value="Genomic_DNA"/>
</dbReference>
<evidence type="ECO:0000313" key="2">
    <source>
        <dbReference type="EMBL" id="KNC34798.1"/>
    </source>
</evidence>
<comment type="caution">
    <text evidence="2">The sequence shown here is derived from an EMBL/GenBank/DDBJ whole genome shotgun (WGS) entry which is preliminary data.</text>
</comment>
<feature type="region of interest" description="Disordered" evidence="1">
    <location>
        <begin position="162"/>
        <end position="186"/>
    </location>
</feature>
<feature type="compositionally biased region" description="Low complexity" evidence="1">
    <location>
        <begin position="72"/>
        <end position="82"/>
    </location>
</feature>
<feature type="compositionally biased region" description="Polar residues" evidence="1">
    <location>
        <begin position="162"/>
        <end position="176"/>
    </location>
</feature>
<evidence type="ECO:0000313" key="3">
    <source>
        <dbReference type="Proteomes" id="UP000037069"/>
    </source>
</evidence>
<sequence>MDYFHIASIILACLPDLSRNHSESIYLVSVRDKGRCESSFHYSWTSNQGSGGFDDGSSSIGEGNGSGGGYNRSGFDDGSSDSGYQRFTTDNSIETVNGVGSVVNNTSVTISIIQRVLTLNETTITSFNSGLGVTRDGILNIIAVRVLGMGIVFLNLGDGSQRSSCGDDTSAGNSKASSEESDELKK</sequence>
<evidence type="ECO:0000256" key="1">
    <source>
        <dbReference type="SAM" id="MobiDB-lite"/>
    </source>
</evidence>
<gene>
    <name evidence="2" type="ORF">FF38_01931</name>
</gene>
<feature type="region of interest" description="Disordered" evidence="1">
    <location>
        <begin position="53"/>
        <end position="82"/>
    </location>
</feature>
<name>A0A0L0CR20_LUCCU</name>
<dbReference type="OMA" id="CESSFHY"/>
<keyword evidence="3" id="KW-1185">Reference proteome</keyword>
<protein>
    <submittedName>
        <fullName evidence="2">Uncharacterized protein</fullName>
    </submittedName>
</protein>
<organism evidence="2 3">
    <name type="scientific">Lucilia cuprina</name>
    <name type="common">Green bottle fly</name>
    <name type="synonym">Australian sheep blowfly</name>
    <dbReference type="NCBI Taxonomy" id="7375"/>
    <lineage>
        <taxon>Eukaryota</taxon>
        <taxon>Metazoa</taxon>
        <taxon>Ecdysozoa</taxon>
        <taxon>Arthropoda</taxon>
        <taxon>Hexapoda</taxon>
        <taxon>Insecta</taxon>
        <taxon>Pterygota</taxon>
        <taxon>Neoptera</taxon>
        <taxon>Endopterygota</taxon>
        <taxon>Diptera</taxon>
        <taxon>Brachycera</taxon>
        <taxon>Muscomorpha</taxon>
        <taxon>Oestroidea</taxon>
        <taxon>Calliphoridae</taxon>
        <taxon>Luciliinae</taxon>
        <taxon>Lucilia</taxon>
    </lineage>
</organism>
<proteinExistence type="predicted"/>
<dbReference type="Proteomes" id="UP000037069">
    <property type="component" value="Unassembled WGS sequence"/>
</dbReference>
<dbReference type="AlphaFoldDB" id="A0A0L0CR20"/>
<reference evidence="2 3" key="1">
    <citation type="journal article" date="2015" name="Nat. Commun.">
        <title>Lucilia cuprina genome unlocks parasitic fly biology to underpin future interventions.</title>
        <authorList>
            <person name="Anstead C.A."/>
            <person name="Korhonen P.K."/>
            <person name="Young N.D."/>
            <person name="Hall R.S."/>
            <person name="Jex A.R."/>
            <person name="Murali S.C."/>
            <person name="Hughes D.S."/>
            <person name="Lee S.F."/>
            <person name="Perry T."/>
            <person name="Stroehlein A.J."/>
            <person name="Ansell B.R."/>
            <person name="Breugelmans B."/>
            <person name="Hofmann A."/>
            <person name="Qu J."/>
            <person name="Dugan S."/>
            <person name="Lee S.L."/>
            <person name="Chao H."/>
            <person name="Dinh H."/>
            <person name="Han Y."/>
            <person name="Doddapaneni H.V."/>
            <person name="Worley K.C."/>
            <person name="Muzny D.M."/>
            <person name="Ioannidis P."/>
            <person name="Waterhouse R.M."/>
            <person name="Zdobnov E.M."/>
            <person name="James P.J."/>
            <person name="Bagnall N.H."/>
            <person name="Kotze A.C."/>
            <person name="Gibbs R.A."/>
            <person name="Richards S."/>
            <person name="Batterham P."/>
            <person name="Gasser R.B."/>
        </authorList>
    </citation>
    <scope>NUCLEOTIDE SEQUENCE [LARGE SCALE GENOMIC DNA]</scope>
    <source>
        <strain evidence="2 3">LS</strain>
        <tissue evidence="2">Full body</tissue>
    </source>
</reference>
<feature type="compositionally biased region" description="Gly residues" evidence="1">
    <location>
        <begin position="62"/>
        <end position="71"/>
    </location>
</feature>